<dbReference type="Pfam" id="PF07714">
    <property type="entry name" value="PK_Tyr_Ser-Thr"/>
    <property type="match status" value="1"/>
</dbReference>
<dbReference type="InterPro" id="IPR011009">
    <property type="entry name" value="Kinase-like_dom_sf"/>
</dbReference>
<keyword evidence="4" id="KW-0418">Kinase</keyword>
<reference evidence="4" key="2">
    <citation type="submission" date="2019-10" db="EMBL/GenBank/DDBJ databases">
        <title>Conservation and host-specific expression of non-tandemly repeated heterogenous ribosome RNA gene in arbuscular mycorrhizal fungi.</title>
        <authorList>
            <person name="Maeda T."/>
            <person name="Kobayashi Y."/>
            <person name="Nakagawa T."/>
            <person name="Ezawa T."/>
            <person name="Yamaguchi K."/>
            <person name="Bino T."/>
            <person name="Nishimoto Y."/>
            <person name="Shigenobu S."/>
            <person name="Kawaguchi M."/>
        </authorList>
    </citation>
    <scope>NUCLEOTIDE SEQUENCE</scope>
    <source>
        <strain evidence="4">HR1</strain>
    </source>
</reference>
<keyword evidence="5" id="KW-1185">Reference proteome</keyword>
<dbReference type="EMBL" id="BEXD01003146">
    <property type="protein sequence ID" value="GBC00362.1"/>
    <property type="molecule type" value="Genomic_DNA"/>
</dbReference>
<feature type="compositionally biased region" description="Basic and acidic residues" evidence="1">
    <location>
        <begin position="564"/>
        <end position="576"/>
    </location>
</feature>
<dbReference type="InterPro" id="IPR051681">
    <property type="entry name" value="Ser/Thr_Kinases-Pseudokinases"/>
</dbReference>
<dbReference type="InterPro" id="IPR000719">
    <property type="entry name" value="Prot_kinase_dom"/>
</dbReference>
<evidence type="ECO:0000313" key="3">
    <source>
        <dbReference type="EMBL" id="GBC00362.1"/>
    </source>
</evidence>
<dbReference type="Proteomes" id="UP000615446">
    <property type="component" value="Unassembled WGS sequence"/>
</dbReference>
<accession>A0A2Z6RV37</accession>
<gene>
    <name evidence="4" type="ORF">RCL2_001131000</name>
    <name evidence="3" type="ORF">RclHR1_03830001</name>
</gene>
<dbReference type="InterPro" id="IPR001245">
    <property type="entry name" value="Ser-Thr/Tyr_kinase_cat_dom"/>
</dbReference>
<organism evidence="3 5">
    <name type="scientific">Rhizophagus clarus</name>
    <dbReference type="NCBI Taxonomy" id="94130"/>
    <lineage>
        <taxon>Eukaryota</taxon>
        <taxon>Fungi</taxon>
        <taxon>Fungi incertae sedis</taxon>
        <taxon>Mucoromycota</taxon>
        <taxon>Glomeromycotina</taxon>
        <taxon>Glomeromycetes</taxon>
        <taxon>Glomerales</taxon>
        <taxon>Glomeraceae</taxon>
        <taxon>Rhizophagus</taxon>
    </lineage>
</organism>
<dbReference type="PROSITE" id="PS50011">
    <property type="entry name" value="PROTEIN_KINASE_DOM"/>
    <property type="match status" value="1"/>
</dbReference>
<protein>
    <submittedName>
        <fullName evidence="4">Kinase-like domain-containing protein</fullName>
    </submittedName>
</protein>
<dbReference type="AlphaFoldDB" id="A0A2Z6RV37"/>
<evidence type="ECO:0000256" key="1">
    <source>
        <dbReference type="SAM" id="MobiDB-lite"/>
    </source>
</evidence>
<dbReference type="SUPFAM" id="SSF56112">
    <property type="entry name" value="Protein kinase-like (PK-like)"/>
    <property type="match status" value="1"/>
</dbReference>
<feature type="region of interest" description="Disordered" evidence="1">
    <location>
        <begin position="507"/>
        <end position="576"/>
    </location>
</feature>
<feature type="compositionally biased region" description="Low complexity" evidence="1">
    <location>
        <begin position="507"/>
        <end position="545"/>
    </location>
</feature>
<dbReference type="PANTHER" id="PTHR44329">
    <property type="entry name" value="SERINE/THREONINE-PROTEIN KINASE TNNI3K-RELATED"/>
    <property type="match status" value="1"/>
</dbReference>
<reference evidence="3 5" key="1">
    <citation type="submission" date="2017-11" db="EMBL/GenBank/DDBJ databases">
        <title>The genome of Rhizophagus clarus HR1 reveals common genetic basis of auxotrophy among arbuscular mycorrhizal fungi.</title>
        <authorList>
            <person name="Kobayashi Y."/>
        </authorList>
    </citation>
    <scope>NUCLEOTIDE SEQUENCE [LARGE SCALE GENOMIC DNA]</scope>
    <source>
        <strain evidence="3 5">HR1</strain>
    </source>
</reference>
<proteinExistence type="predicted"/>
<keyword evidence="4" id="KW-0808">Transferase</keyword>
<evidence type="ECO:0000313" key="4">
    <source>
        <dbReference type="EMBL" id="GES84184.1"/>
    </source>
</evidence>
<feature type="domain" description="Protein kinase" evidence="2">
    <location>
        <begin position="148"/>
        <end position="414"/>
    </location>
</feature>
<dbReference type="OrthoDB" id="4062651at2759"/>
<dbReference type="Proteomes" id="UP000247702">
    <property type="component" value="Unassembled WGS sequence"/>
</dbReference>
<evidence type="ECO:0000259" key="2">
    <source>
        <dbReference type="PROSITE" id="PS50011"/>
    </source>
</evidence>
<evidence type="ECO:0000313" key="5">
    <source>
        <dbReference type="Proteomes" id="UP000247702"/>
    </source>
</evidence>
<dbReference type="GO" id="GO:0004674">
    <property type="term" value="F:protein serine/threonine kinase activity"/>
    <property type="evidence" value="ECO:0007669"/>
    <property type="project" value="TreeGrafter"/>
</dbReference>
<comment type="caution">
    <text evidence="3">The sequence shown here is derived from an EMBL/GenBank/DDBJ whole genome shotgun (WGS) entry which is preliminary data.</text>
</comment>
<dbReference type="GO" id="GO:0005524">
    <property type="term" value="F:ATP binding"/>
    <property type="evidence" value="ECO:0007669"/>
    <property type="project" value="InterPro"/>
</dbReference>
<name>A0A2Z6RV37_9GLOM</name>
<dbReference type="EMBL" id="BLAL01000079">
    <property type="protein sequence ID" value="GES84184.1"/>
    <property type="molecule type" value="Genomic_DNA"/>
</dbReference>
<sequence>MASASNVRSQQTKKIPNEKVFAAFNRAYTLTDYNIYDTLDKRYEFRKITINEDLSLNSDEQIDAIRMLSKRYDYDKIINNEGKTRICENCQKECLATLYCEHCIRSYLKAKFSEWTSGNNDIDDLIKQCQLKTIGPNKIIEWIPYNNLGDVKYLTKGGFSEIYSAVWKDGHYNEWNSENQRLERHGSEKVIVKRLENVKNANRNWFEEAKSHLTISNKWAGIIQSYGLTQEEKTKDYMLVMCHMTIDLRNYLKQNHNILTWKKKIKIIVDIIDALLRIHKENAIHRDLHSGNILYLEDYDCWYISDLGFCGPPDKPIKSIYGNLPYIAPEVIVGKEYDYPSDIYSIGMLMWEISSGQPPFADFENDYDLVLRILDGKRPKAISGTPSKYKEIMIQCWDADPLKRPNVITLHKMIMDLSKSNILNDSNDDKKSKKYLSPFSFLQSSSKFSSKTNTSRLSKIHQFENILVSKNITEGEQEDFHSKPYDFNIASNIIQYGSTLKDSIAKSSASKDNIVRSNTSKSNTSKSSTSSQNSSTSSFTKVFSKAFGKKKQSADNNNSKKQQKQPERNNETDDIY</sequence>
<dbReference type="Gene3D" id="1.10.510.10">
    <property type="entry name" value="Transferase(Phosphotransferase) domain 1"/>
    <property type="match status" value="1"/>
</dbReference>